<dbReference type="Pfam" id="PF07971">
    <property type="entry name" value="Glyco_hydro_92"/>
    <property type="match status" value="1"/>
</dbReference>
<keyword evidence="4" id="KW-1185">Reference proteome</keyword>
<dbReference type="Gene3D" id="1.20.1050.60">
    <property type="entry name" value="alpha-1,2-mannosidase"/>
    <property type="match status" value="1"/>
</dbReference>
<dbReference type="Gene3D" id="2.70.98.10">
    <property type="match status" value="1"/>
</dbReference>
<evidence type="ECO:0000256" key="1">
    <source>
        <dbReference type="SAM" id="MobiDB-lite"/>
    </source>
</evidence>
<dbReference type="PANTHER" id="PTHR12143:SF43">
    <property type="entry name" value="PUTATIVE-RELATED"/>
    <property type="match status" value="1"/>
</dbReference>
<feature type="non-terminal residue" evidence="3">
    <location>
        <position position="1"/>
    </location>
</feature>
<dbReference type="PANTHER" id="PTHR12143">
    <property type="entry name" value="PEPTIDE N-GLYCANASE PNGASE -RELATED"/>
    <property type="match status" value="1"/>
</dbReference>
<reference evidence="4" key="1">
    <citation type="journal article" date="2019" name="Int. J. Syst. Evol. Microbiol.">
        <title>The Global Catalogue of Microorganisms (GCM) 10K type strain sequencing project: providing services to taxonomists for standard genome sequencing and annotation.</title>
        <authorList>
            <consortium name="The Broad Institute Genomics Platform"/>
            <consortium name="The Broad Institute Genome Sequencing Center for Infectious Disease"/>
            <person name="Wu L."/>
            <person name="Ma J."/>
        </authorList>
    </citation>
    <scope>NUCLEOTIDE SEQUENCE [LARGE SCALE GENOMIC DNA]</scope>
    <source>
        <strain evidence="4">JCM 31486</strain>
    </source>
</reference>
<dbReference type="GO" id="GO:0016787">
    <property type="term" value="F:hydrolase activity"/>
    <property type="evidence" value="ECO:0007669"/>
    <property type="project" value="UniProtKB-KW"/>
</dbReference>
<dbReference type="InterPro" id="IPR050883">
    <property type="entry name" value="PNGase"/>
</dbReference>
<dbReference type="Proteomes" id="UP001597045">
    <property type="component" value="Unassembled WGS sequence"/>
</dbReference>
<evidence type="ECO:0000259" key="2">
    <source>
        <dbReference type="Pfam" id="PF07971"/>
    </source>
</evidence>
<keyword evidence="3" id="KW-0378">Hydrolase</keyword>
<name>A0ABW3MK59_9PSEU</name>
<dbReference type="InterPro" id="IPR012939">
    <property type="entry name" value="Glyco_hydro_92"/>
</dbReference>
<dbReference type="EMBL" id="JBHTIS010002521">
    <property type="protein sequence ID" value="MFD1049979.1"/>
    <property type="molecule type" value="Genomic_DNA"/>
</dbReference>
<evidence type="ECO:0000313" key="3">
    <source>
        <dbReference type="EMBL" id="MFD1049979.1"/>
    </source>
</evidence>
<dbReference type="Gene3D" id="1.20.1610.10">
    <property type="entry name" value="alpha-1,2-mannosidases domains"/>
    <property type="match status" value="1"/>
</dbReference>
<protein>
    <submittedName>
        <fullName evidence="3">Glycoside hydrolase domain-containing protein</fullName>
    </submittedName>
</protein>
<proteinExistence type="predicted"/>
<dbReference type="SUPFAM" id="SSF48208">
    <property type="entry name" value="Six-hairpin glycosidases"/>
    <property type="match status" value="1"/>
</dbReference>
<feature type="non-terminal residue" evidence="3">
    <location>
        <position position="289"/>
    </location>
</feature>
<dbReference type="InterPro" id="IPR008928">
    <property type="entry name" value="6-hairpin_glycosidase_sf"/>
</dbReference>
<comment type="caution">
    <text evidence="3">The sequence shown here is derived from an EMBL/GenBank/DDBJ whole genome shotgun (WGS) entry which is preliminary data.</text>
</comment>
<organism evidence="3 4">
    <name type="scientific">Kibdelosporangium lantanae</name>
    <dbReference type="NCBI Taxonomy" id="1497396"/>
    <lineage>
        <taxon>Bacteria</taxon>
        <taxon>Bacillati</taxon>
        <taxon>Actinomycetota</taxon>
        <taxon>Actinomycetes</taxon>
        <taxon>Pseudonocardiales</taxon>
        <taxon>Pseudonocardiaceae</taxon>
        <taxon>Kibdelosporangium</taxon>
    </lineage>
</organism>
<gene>
    <name evidence="3" type="ORF">ACFQ1S_32815</name>
</gene>
<sequence length="289" mass="32596">TRLDFDRIRQTTLRPFGLLYMGPTSAGQTVEIQIGFSLRGCDQARENLHQECGADGAPAFDTVLTSTRERWRDHLGRVEVEGGSPARRQVFATALYHSLVKPCFADDESPFWPSTGPFVFDVCTMWDIYKTQLPLLTAICPDRAVDLLESLIRTCEEEGNFPIGYRMARGADRFFRQASALVHTTLADVHALGLGDLDWTWALVHMHDDLRRLYGEDFYEHGVVHPISHTLDLAYAYHCTAGTASCPEPCTSMPQRPMWTGVRPGSNCSPRHVSGRRRDSHAVRRCRRS</sequence>
<dbReference type="InterPro" id="IPR014718">
    <property type="entry name" value="GH-type_carb-bd"/>
</dbReference>
<accession>A0ABW3MK59</accession>
<feature type="domain" description="Glycosyl hydrolase family 92" evidence="2">
    <location>
        <begin position="43"/>
        <end position="242"/>
    </location>
</feature>
<dbReference type="Gene3D" id="3.30.2080.10">
    <property type="entry name" value="GH92 mannosidase domain"/>
    <property type="match status" value="1"/>
</dbReference>
<evidence type="ECO:0000313" key="4">
    <source>
        <dbReference type="Proteomes" id="UP001597045"/>
    </source>
</evidence>
<feature type="region of interest" description="Disordered" evidence="1">
    <location>
        <begin position="261"/>
        <end position="289"/>
    </location>
</feature>